<evidence type="ECO:0000256" key="1">
    <source>
        <dbReference type="SAM" id="SignalP"/>
    </source>
</evidence>
<feature type="chain" id="PRO_5020536010" evidence="1">
    <location>
        <begin position="25"/>
        <end position="112"/>
    </location>
</feature>
<proteinExistence type="predicted"/>
<evidence type="ECO:0000313" key="3">
    <source>
        <dbReference type="Proteomes" id="UP000292958"/>
    </source>
</evidence>
<dbReference type="Proteomes" id="UP000292958">
    <property type="component" value="Unassembled WGS sequence"/>
</dbReference>
<keyword evidence="3" id="KW-1185">Reference proteome</keyword>
<comment type="caution">
    <text evidence="2">The sequence shown here is derived from an EMBL/GenBank/DDBJ whole genome shotgun (WGS) entry which is preliminary data.</text>
</comment>
<dbReference type="RefSeq" id="WP_207231945.1">
    <property type="nucleotide sequence ID" value="NZ_SHKW01000007.1"/>
</dbReference>
<evidence type="ECO:0000313" key="2">
    <source>
        <dbReference type="EMBL" id="RZU29773.1"/>
    </source>
</evidence>
<gene>
    <name evidence="2" type="ORF">BDD14_6391</name>
</gene>
<name>A0A4Q7Y1J0_9BACT</name>
<accession>A0A4Q7Y1J0</accession>
<dbReference type="EMBL" id="SHKW01000007">
    <property type="protein sequence ID" value="RZU29773.1"/>
    <property type="molecule type" value="Genomic_DNA"/>
</dbReference>
<feature type="signal peptide" evidence="1">
    <location>
        <begin position="1"/>
        <end position="24"/>
    </location>
</feature>
<organism evidence="2 3">
    <name type="scientific">Edaphobacter modestus</name>
    <dbReference type="NCBI Taxonomy" id="388466"/>
    <lineage>
        <taxon>Bacteria</taxon>
        <taxon>Pseudomonadati</taxon>
        <taxon>Acidobacteriota</taxon>
        <taxon>Terriglobia</taxon>
        <taxon>Terriglobales</taxon>
        <taxon>Acidobacteriaceae</taxon>
        <taxon>Edaphobacter</taxon>
    </lineage>
</organism>
<keyword evidence="1" id="KW-0732">Signal</keyword>
<sequence>MKRSSTLATLALGGIIVMTQVASAQAPNAATDPRIDPQVRAFLADLNKDTSPFWTLPQPKPQEILTGLQNKTPVDMSGVTTVEKTISQDGRSVKLYICRRGSSRTFLPPLEN</sequence>
<reference evidence="2 3" key="1">
    <citation type="submission" date="2019-02" db="EMBL/GenBank/DDBJ databases">
        <title>Genomic Encyclopedia of Archaeal and Bacterial Type Strains, Phase II (KMG-II): from individual species to whole genera.</title>
        <authorList>
            <person name="Goeker M."/>
        </authorList>
    </citation>
    <scope>NUCLEOTIDE SEQUENCE [LARGE SCALE GENOMIC DNA]</scope>
    <source>
        <strain evidence="2 3">DSM 18101</strain>
    </source>
</reference>
<protein>
    <submittedName>
        <fullName evidence="2">Uncharacterized protein</fullName>
    </submittedName>
</protein>
<dbReference type="AlphaFoldDB" id="A0A4Q7Y1J0"/>